<dbReference type="EMBL" id="KN747007">
    <property type="protein sequence ID" value="KIH51303.1"/>
    <property type="molecule type" value="Genomic_DNA"/>
</dbReference>
<evidence type="ECO:0000313" key="1">
    <source>
        <dbReference type="EMBL" id="KIH51303.1"/>
    </source>
</evidence>
<dbReference type="AlphaFoldDB" id="A0A0C2C4T2"/>
<evidence type="ECO:0000313" key="2">
    <source>
        <dbReference type="Proteomes" id="UP000054047"/>
    </source>
</evidence>
<accession>A0A0C2C4T2</accession>
<dbReference type="Proteomes" id="UP000054047">
    <property type="component" value="Unassembled WGS sequence"/>
</dbReference>
<organism evidence="1 2">
    <name type="scientific">Ancylostoma duodenale</name>
    <dbReference type="NCBI Taxonomy" id="51022"/>
    <lineage>
        <taxon>Eukaryota</taxon>
        <taxon>Metazoa</taxon>
        <taxon>Ecdysozoa</taxon>
        <taxon>Nematoda</taxon>
        <taxon>Chromadorea</taxon>
        <taxon>Rhabditida</taxon>
        <taxon>Rhabditina</taxon>
        <taxon>Rhabditomorpha</taxon>
        <taxon>Strongyloidea</taxon>
        <taxon>Ancylostomatidae</taxon>
        <taxon>Ancylostomatinae</taxon>
        <taxon>Ancylostoma</taxon>
    </lineage>
</organism>
<proteinExistence type="predicted"/>
<sequence length="150" mass="17317">MVVQEPTEYLVHQDRSATKEIPAKKASLDCRELSAFVERRDPWVRQVSRDWLVPEDIQETPAHPVNLDQWDQLETPELQEAQDLLDTLVAPETTESLDYLAKMLATAVVLLEPQAARGERNHMTFTVKMKFSETFMHCLSSNTYESDQRL</sequence>
<keyword evidence="2" id="KW-1185">Reference proteome</keyword>
<gene>
    <name evidence="1" type="ORF">ANCDUO_18612</name>
</gene>
<name>A0A0C2C4T2_9BILA</name>
<reference evidence="1 2" key="1">
    <citation type="submission" date="2013-12" db="EMBL/GenBank/DDBJ databases">
        <title>Draft genome of the parsitic nematode Ancylostoma duodenale.</title>
        <authorList>
            <person name="Mitreva M."/>
        </authorList>
    </citation>
    <scope>NUCLEOTIDE SEQUENCE [LARGE SCALE GENOMIC DNA]</scope>
    <source>
        <strain evidence="1 2">Zhejiang</strain>
    </source>
</reference>
<protein>
    <submittedName>
        <fullName evidence="1">Uncharacterized protein</fullName>
    </submittedName>
</protein>